<dbReference type="Proteomes" id="UP000792457">
    <property type="component" value="Unassembled WGS sequence"/>
</dbReference>
<dbReference type="GO" id="GO:0005662">
    <property type="term" value="C:DNA replication factor A complex"/>
    <property type="evidence" value="ECO:0007669"/>
    <property type="project" value="TreeGrafter"/>
</dbReference>
<dbReference type="EMBL" id="KZ308366">
    <property type="protein sequence ID" value="KAG8228322.1"/>
    <property type="molecule type" value="Genomic_DNA"/>
</dbReference>
<evidence type="ECO:0000256" key="1">
    <source>
        <dbReference type="ARBA" id="ARBA00004123"/>
    </source>
</evidence>
<accession>A0A8K0P0B3</accession>
<keyword evidence="3" id="KW-0539">Nucleus</keyword>
<protein>
    <recommendedName>
        <fullName evidence="7">Replication protein A 32 kDa subunit</fullName>
    </recommendedName>
</protein>
<keyword evidence="2" id="KW-0238">DNA-binding</keyword>
<dbReference type="GO" id="GO:0006260">
    <property type="term" value="P:DNA replication"/>
    <property type="evidence" value="ECO:0007669"/>
    <property type="project" value="TreeGrafter"/>
</dbReference>
<dbReference type="GO" id="GO:0000724">
    <property type="term" value="P:double-strand break repair via homologous recombination"/>
    <property type="evidence" value="ECO:0007669"/>
    <property type="project" value="TreeGrafter"/>
</dbReference>
<reference evidence="5" key="2">
    <citation type="submission" date="2017-10" db="EMBL/GenBank/DDBJ databases">
        <title>Ladona fulva Genome sequencing and assembly.</title>
        <authorList>
            <person name="Murali S."/>
            <person name="Richards S."/>
            <person name="Bandaranaike D."/>
            <person name="Bellair M."/>
            <person name="Blankenburg K."/>
            <person name="Chao H."/>
            <person name="Dinh H."/>
            <person name="Doddapaneni H."/>
            <person name="Dugan-Rocha S."/>
            <person name="Elkadiri S."/>
            <person name="Gnanaolivu R."/>
            <person name="Hernandez B."/>
            <person name="Skinner E."/>
            <person name="Javaid M."/>
            <person name="Lee S."/>
            <person name="Li M."/>
            <person name="Ming W."/>
            <person name="Munidasa M."/>
            <person name="Muniz J."/>
            <person name="Nguyen L."/>
            <person name="Hughes D."/>
            <person name="Osuji N."/>
            <person name="Pu L.-L."/>
            <person name="Puazo M."/>
            <person name="Qu C."/>
            <person name="Quiroz J."/>
            <person name="Raj R."/>
            <person name="Weissenberger G."/>
            <person name="Xin Y."/>
            <person name="Zou X."/>
            <person name="Han Y."/>
            <person name="Worley K."/>
            <person name="Muzny D."/>
            <person name="Gibbs R."/>
        </authorList>
    </citation>
    <scope>NUCLEOTIDE SEQUENCE</scope>
    <source>
        <strain evidence="5">Sampled in the wild</strain>
    </source>
</reference>
<gene>
    <name evidence="5" type="ORF">J437_LFUL007040</name>
</gene>
<proteinExistence type="predicted"/>
<dbReference type="Gene3D" id="2.40.50.140">
    <property type="entry name" value="Nucleic acid-binding proteins"/>
    <property type="match status" value="1"/>
</dbReference>
<evidence type="ECO:0000256" key="4">
    <source>
        <dbReference type="SAM" id="MobiDB-lite"/>
    </source>
</evidence>
<dbReference type="OrthoDB" id="25571at2759"/>
<sequence>MFDQDSSRNAAGYFNSPSKFDSPADDQKKQVRRQHNVVPITISQILKMDGDSLKVGDTEVHLATFVGLVKSVETSSTKVTYSIQDDTGTVECNYFIESSESGETSSPTVMENSYYRVIGSVRMMQGKPHVMALQLYPLAELNELTTHLLEVIHLQVKSKKLQQKREMQIKPPQDDCLPNSLMGVSFDNRGGNTTSSYDNAGGMMNGLTPTQQVVYNTIQNCMDHSGIKKVNLINSLRGRVSAGEIEYVRESSTLDCVCDKLRAAEIHTD</sequence>
<dbReference type="CDD" id="cd04478">
    <property type="entry name" value="RPA2_DBD_D"/>
    <property type="match status" value="1"/>
</dbReference>
<evidence type="ECO:0008006" key="7">
    <source>
        <dbReference type="Google" id="ProtNLM"/>
    </source>
</evidence>
<evidence type="ECO:0000256" key="2">
    <source>
        <dbReference type="ARBA" id="ARBA00023125"/>
    </source>
</evidence>
<dbReference type="GO" id="GO:0006289">
    <property type="term" value="P:nucleotide-excision repair"/>
    <property type="evidence" value="ECO:0007669"/>
    <property type="project" value="TreeGrafter"/>
</dbReference>
<name>A0A8K0P0B3_LADFU</name>
<reference evidence="5" key="1">
    <citation type="submission" date="2013-04" db="EMBL/GenBank/DDBJ databases">
        <authorList>
            <person name="Qu J."/>
            <person name="Murali S.C."/>
            <person name="Bandaranaike D."/>
            <person name="Bellair M."/>
            <person name="Blankenburg K."/>
            <person name="Chao H."/>
            <person name="Dinh H."/>
            <person name="Doddapaneni H."/>
            <person name="Downs B."/>
            <person name="Dugan-Rocha S."/>
            <person name="Elkadiri S."/>
            <person name="Gnanaolivu R.D."/>
            <person name="Hernandez B."/>
            <person name="Javaid M."/>
            <person name="Jayaseelan J.C."/>
            <person name="Lee S."/>
            <person name="Li M."/>
            <person name="Ming W."/>
            <person name="Munidasa M."/>
            <person name="Muniz J."/>
            <person name="Nguyen L."/>
            <person name="Ongeri F."/>
            <person name="Osuji N."/>
            <person name="Pu L.-L."/>
            <person name="Puazo M."/>
            <person name="Qu C."/>
            <person name="Quiroz J."/>
            <person name="Raj R."/>
            <person name="Weissenberger G."/>
            <person name="Xin Y."/>
            <person name="Zou X."/>
            <person name="Han Y."/>
            <person name="Richards S."/>
            <person name="Worley K."/>
            <person name="Muzny D."/>
            <person name="Gibbs R."/>
        </authorList>
    </citation>
    <scope>NUCLEOTIDE SEQUENCE</scope>
    <source>
        <strain evidence="5">Sampled in the wild</strain>
    </source>
</reference>
<feature type="region of interest" description="Disordered" evidence="4">
    <location>
        <begin position="1"/>
        <end position="33"/>
    </location>
</feature>
<evidence type="ECO:0000313" key="5">
    <source>
        <dbReference type="EMBL" id="KAG8228322.1"/>
    </source>
</evidence>
<dbReference type="GO" id="GO:0003697">
    <property type="term" value="F:single-stranded DNA binding"/>
    <property type="evidence" value="ECO:0007669"/>
    <property type="project" value="TreeGrafter"/>
</dbReference>
<dbReference type="InterPro" id="IPR040260">
    <property type="entry name" value="RFA2-like"/>
</dbReference>
<dbReference type="GO" id="GO:0035861">
    <property type="term" value="C:site of double-strand break"/>
    <property type="evidence" value="ECO:0007669"/>
    <property type="project" value="TreeGrafter"/>
</dbReference>
<dbReference type="GO" id="GO:0000781">
    <property type="term" value="C:chromosome, telomeric region"/>
    <property type="evidence" value="ECO:0007669"/>
    <property type="project" value="TreeGrafter"/>
</dbReference>
<comment type="caution">
    <text evidence="5">The sequence shown here is derived from an EMBL/GenBank/DDBJ whole genome shotgun (WGS) entry which is preliminary data.</text>
</comment>
<dbReference type="PANTHER" id="PTHR13989:SF16">
    <property type="entry name" value="REPLICATION PROTEIN A2"/>
    <property type="match status" value="1"/>
</dbReference>
<dbReference type="AlphaFoldDB" id="A0A8K0P0B3"/>
<evidence type="ECO:0000313" key="6">
    <source>
        <dbReference type="Proteomes" id="UP000792457"/>
    </source>
</evidence>
<keyword evidence="6" id="KW-1185">Reference proteome</keyword>
<dbReference type="PANTHER" id="PTHR13989">
    <property type="entry name" value="REPLICATION PROTEIN A-RELATED"/>
    <property type="match status" value="1"/>
</dbReference>
<dbReference type="SUPFAM" id="SSF50249">
    <property type="entry name" value="Nucleic acid-binding proteins"/>
    <property type="match status" value="1"/>
</dbReference>
<organism evidence="5 6">
    <name type="scientific">Ladona fulva</name>
    <name type="common">Scarce chaser dragonfly</name>
    <name type="synonym">Libellula fulva</name>
    <dbReference type="NCBI Taxonomy" id="123851"/>
    <lineage>
        <taxon>Eukaryota</taxon>
        <taxon>Metazoa</taxon>
        <taxon>Ecdysozoa</taxon>
        <taxon>Arthropoda</taxon>
        <taxon>Hexapoda</taxon>
        <taxon>Insecta</taxon>
        <taxon>Pterygota</taxon>
        <taxon>Palaeoptera</taxon>
        <taxon>Odonata</taxon>
        <taxon>Epiprocta</taxon>
        <taxon>Anisoptera</taxon>
        <taxon>Libelluloidea</taxon>
        <taxon>Libellulidae</taxon>
        <taxon>Ladona</taxon>
    </lineage>
</organism>
<dbReference type="InterPro" id="IPR012340">
    <property type="entry name" value="NA-bd_OB-fold"/>
</dbReference>
<evidence type="ECO:0000256" key="3">
    <source>
        <dbReference type="ARBA" id="ARBA00023242"/>
    </source>
</evidence>
<comment type="subcellular location">
    <subcellularLocation>
        <location evidence="1">Nucleus</location>
    </subcellularLocation>
</comment>